<accession>A0ABY5J1I9</accession>
<protein>
    <submittedName>
        <fullName evidence="1">Uncharacterized protein</fullName>
    </submittedName>
</protein>
<evidence type="ECO:0000313" key="1">
    <source>
        <dbReference type="EMBL" id="UUD36855.1"/>
    </source>
</evidence>
<proteinExistence type="predicted"/>
<dbReference type="RefSeq" id="WP_256541821.1">
    <property type="nucleotide sequence ID" value="NZ_CP101808.1"/>
</dbReference>
<evidence type="ECO:0000313" key="2">
    <source>
        <dbReference type="Proteomes" id="UP001059576"/>
    </source>
</evidence>
<dbReference type="Proteomes" id="UP001059576">
    <property type="component" value="Chromosome"/>
</dbReference>
<name>A0ABY5J1I9_9BACT</name>
<gene>
    <name evidence="1" type="ORF">NPA09_03075</name>
</gene>
<reference evidence="1" key="1">
    <citation type="submission" date="2022-07" db="EMBL/GenBank/DDBJ databases">
        <title>Complete genome of Mycoplasma equigenitalium type strain T37.</title>
        <authorList>
            <person name="Spergser J."/>
        </authorList>
    </citation>
    <scope>NUCLEOTIDE SEQUENCE</scope>
    <source>
        <strain evidence="1">T37</strain>
    </source>
</reference>
<organism evidence="1 2">
    <name type="scientific">Mycoplasmopsis equigenitalium</name>
    <dbReference type="NCBI Taxonomy" id="114883"/>
    <lineage>
        <taxon>Bacteria</taxon>
        <taxon>Bacillati</taxon>
        <taxon>Mycoplasmatota</taxon>
        <taxon>Mycoplasmoidales</taxon>
        <taxon>Metamycoplasmataceae</taxon>
        <taxon>Mycoplasmopsis</taxon>
    </lineage>
</organism>
<keyword evidence="2" id="KW-1185">Reference proteome</keyword>
<sequence length="96" mass="11301">MHEELKINCLQNGNVDLEEKVLLADLKTSSNKFFSDTEMTLKDILKPQLSRVYNNIKNFNVTVKNLLNEFEKLDEHKLVFNQYIGNKNIKNLFKKI</sequence>
<dbReference type="EMBL" id="CP101808">
    <property type="protein sequence ID" value="UUD36855.1"/>
    <property type="molecule type" value="Genomic_DNA"/>
</dbReference>